<protein>
    <recommendedName>
        <fullName evidence="3">Transcriptional regulator</fullName>
    </recommendedName>
</protein>
<sequence>MQCVRADRREAEGRPAQWQQRQARVLFVRFPPPDFSRLERALREMGNAAQRKLLMMREAQGILSETAPTPAQLARATELSPYIVPGSLRIGRGA</sequence>
<evidence type="ECO:0000313" key="1">
    <source>
        <dbReference type="EMBL" id="MBM7480136.1"/>
    </source>
</evidence>
<dbReference type="EMBL" id="JAFBBO010000001">
    <property type="protein sequence ID" value="MBM7480136.1"/>
    <property type="molecule type" value="Genomic_DNA"/>
</dbReference>
<name>A0ABS2LI88_9CELL</name>
<dbReference type="Proteomes" id="UP000698059">
    <property type="component" value="Unassembled WGS sequence"/>
</dbReference>
<proteinExistence type="predicted"/>
<organism evidence="1 2">
    <name type="scientific">Oerskovia jenensis</name>
    <dbReference type="NCBI Taxonomy" id="162169"/>
    <lineage>
        <taxon>Bacteria</taxon>
        <taxon>Bacillati</taxon>
        <taxon>Actinomycetota</taxon>
        <taxon>Actinomycetes</taxon>
        <taxon>Micrococcales</taxon>
        <taxon>Cellulomonadaceae</taxon>
        <taxon>Oerskovia</taxon>
    </lineage>
</organism>
<accession>A0ABS2LI88</accession>
<evidence type="ECO:0008006" key="3">
    <source>
        <dbReference type="Google" id="ProtNLM"/>
    </source>
</evidence>
<comment type="caution">
    <text evidence="1">The sequence shown here is derived from an EMBL/GenBank/DDBJ whole genome shotgun (WGS) entry which is preliminary data.</text>
</comment>
<reference evidence="1 2" key="1">
    <citation type="submission" date="2021-01" db="EMBL/GenBank/DDBJ databases">
        <title>Sequencing the genomes of 1000 actinobacteria strains.</title>
        <authorList>
            <person name="Klenk H.-P."/>
        </authorList>
    </citation>
    <scope>NUCLEOTIDE SEQUENCE [LARGE SCALE GENOMIC DNA]</scope>
    <source>
        <strain evidence="1 2">DSM 46000</strain>
    </source>
</reference>
<keyword evidence="2" id="KW-1185">Reference proteome</keyword>
<dbReference type="RefSeq" id="WP_205307951.1">
    <property type="nucleotide sequence ID" value="NZ_BAAAVF010000007.1"/>
</dbReference>
<evidence type="ECO:0000313" key="2">
    <source>
        <dbReference type="Proteomes" id="UP000698059"/>
    </source>
</evidence>
<gene>
    <name evidence="1" type="ORF">JOD49_003056</name>
</gene>